<reference evidence="3 4" key="1">
    <citation type="submission" date="2014-10" db="EMBL/GenBank/DDBJ databases">
        <title>Draft genome of anammox bacterium scalindua brodae, obtained using differential coverage binning of sequence data from two enrichment reactors.</title>
        <authorList>
            <person name="Speth D.R."/>
            <person name="Russ L."/>
            <person name="Kartal B."/>
            <person name="Op den Camp H.J."/>
            <person name="Dutilh B.E."/>
            <person name="Jetten M.S."/>
        </authorList>
    </citation>
    <scope>NUCLEOTIDE SEQUENCE [LARGE SCALE GENOMIC DNA]</scope>
    <source>
        <strain evidence="3">RU1</strain>
    </source>
</reference>
<evidence type="ECO:0000313" key="4">
    <source>
        <dbReference type="Proteomes" id="UP000030652"/>
    </source>
</evidence>
<keyword evidence="1" id="KW-1133">Transmembrane helix</keyword>
<proteinExistence type="predicted"/>
<dbReference type="EMBL" id="JRYO01000135">
    <property type="protein sequence ID" value="KHE92333.1"/>
    <property type="molecule type" value="Genomic_DNA"/>
</dbReference>
<name>A0A0B0EMH7_9BACT</name>
<dbReference type="Proteomes" id="UP000030652">
    <property type="component" value="Unassembled WGS sequence"/>
</dbReference>
<keyword evidence="1" id="KW-0472">Membrane</keyword>
<dbReference type="AlphaFoldDB" id="A0A0B0EMH7"/>
<organism evidence="3 4">
    <name type="scientific">Candidatus Scalindua brodae</name>
    <dbReference type="NCBI Taxonomy" id="237368"/>
    <lineage>
        <taxon>Bacteria</taxon>
        <taxon>Pseudomonadati</taxon>
        <taxon>Planctomycetota</taxon>
        <taxon>Candidatus Brocadiia</taxon>
        <taxon>Candidatus Brocadiales</taxon>
        <taxon>Candidatus Scalinduaceae</taxon>
        <taxon>Candidatus Scalindua</taxon>
    </lineage>
</organism>
<sequence>MTIETVRSFLGWCSVINMGLLLYWFLFIMFAHDWVYRVHSRWFRVPVEKFDTVHYAGMIYFKLAVFVFNIVPYFALCIVD</sequence>
<evidence type="ECO:0000256" key="1">
    <source>
        <dbReference type="SAM" id="Phobius"/>
    </source>
</evidence>
<feature type="transmembrane region" description="Helical" evidence="1">
    <location>
        <begin position="52"/>
        <end position="79"/>
    </location>
</feature>
<accession>A0A0B0EMH7</accession>
<protein>
    <recommendedName>
        <fullName evidence="2">DUF6868 domain-containing protein</fullName>
    </recommendedName>
</protein>
<dbReference type="eggNOG" id="ENOG5032ZJW">
    <property type="taxonomic scope" value="Bacteria"/>
</dbReference>
<feature type="transmembrane region" description="Helical" evidence="1">
    <location>
        <begin position="9"/>
        <end position="32"/>
    </location>
</feature>
<keyword evidence="1" id="KW-0812">Transmembrane</keyword>
<evidence type="ECO:0000313" key="3">
    <source>
        <dbReference type="EMBL" id="KHE92333.1"/>
    </source>
</evidence>
<evidence type="ECO:0000259" key="2">
    <source>
        <dbReference type="Pfam" id="PF21742"/>
    </source>
</evidence>
<gene>
    <name evidence="3" type="ORF">SCABRO_01890</name>
</gene>
<dbReference type="Pfam" id="PF21742">
    <property type="entry name" value="DUF6868"/>
    <property type="match status" value="1"/>
</dbReference>
<comment type="caution">
    <text evidence="3">The sequence shown here is derived from an EMBL/GenBank/DDBJ whole genome shotgun (WGS) entry which is preliminary data.</text>
</comment>
<dbReference type="InterPro" id="IPR049220">
    <property type="entry name" value="DUF6868"/>
</dbReference>
<feature type="domain" description="DUF6868" evidence="2">
    <location>
        <begin position="1"/>
        <end position="79"/>
    </location>
</feature>